<evidence type="ECO:0000313" key="1">
    <source>
        <dbReference type="EMBL" id="NML24333.1"/>
    </source>
</evidence>
<evidence type="ECO:0000313" key="2">
    <source>
        <dbReference type="Proteomes" id="UP000580043"/>
    </source>
</evidence>
<reference evidence="1 2" key="1">
    <citation type="submission" date="2020-04" db="EMBL/GenBank/DDBJ databases">
        <title>Zoogloea sp. G-4-1-14 isolated from soil.</title>
        <authorList>
            <person name="Dahal R.H."/>
        </authorList>
    </citation>
    <scope>NUCLEOTIDE SEQUENCE [LARGE SCALE GENOMIC DNA]</scope>
    <source>
        <strain evidence="1 2">G-4-1-14</strain>
    </source>
</reference>
<name>A0A848G1L5_9RHOO</name>
<sequence length="108" mass="11279">MTILRRTGALTLIPGTPGIPATPGWSEYRLVPDPPSQTTMPFPSVGGIGTEHVIGKGETVIVSDGGLPPGGGSYPPTPGTEYVDGYNGEKGKYVRIIYPDGTIRVVKV</sequence>
<organism evidence="1 2">
    <name type="scientific">Zoogloea dura</name>
    <dbReference type="NCBI Taxonomy" id="2728840"/>
    <lineage>
        <taxon>Bacteria</taxon>
        <taxon>Pseudomonadati</taxon>
        <taxon>Pseudomonadota</taxon>
        <taxon>Betaproteobacteria</taxon>
        <taxon>Rhodocyclales</taxon>
        <taxon>Zoogloeaceae</taxon>
        <taxon>Zoogloea</taxon>
    </lineage>
</organism>
<dbReference type="RefSeq" id="WP_169143970.1">
    <property type="nucleotide sequence ID" value="NZ_JABBGA010000001.1"/>
</dbReference>
<gene>
    <name evidence="1" type="ORF">HHL15_01115</name>
</gene>
<dbReference type="Proteomes" id="UP000580043">
    <property type="component" value="Unassembled WGS sequence"/>
</dbReference>
<keyword evidence="2" id="KW-1185">Reference proteome</keyword>
<dbReference type="AlphaFoldDB" id="A0A848G1L5"/>
<protein>
    <submittedName>
        <fullName evidence="1">Uncharacterized protein</fullName>
    </submittedName>
</protein>
<accession>A0A848G1L5</accession>
<comment type="caution">
    <text evidence="1">The sequence shown here is derived from an EMBL/GenBank/DDBJ whole genome shotgun (WGS) entry which is preliminary data.</text>
</comment>
<dbReference type="EMBL" id="JABBGA010000001">
    <property type="protein sequence ID" value="NML24333.1"/>
    <property type="molecule type" value="Genomic_DNA"/>
</dbReference>
<proteinExistence type="predicted"/>